<dbReference type="Proteomes" id="UP000250434">
    <property type="component" value="Chromosome"/>
</dbReference>
<dbReference type="GO" id="GO:0030596">
    <property type="term" value="F:alpha-L-rhamnosidase activity"/>
    <property type="evidence" value="ECO:0007669"/>
    <property type="project" value="UniProtKB-EC"/>
</dbReference>
<keyword evidence="9" id="KW-1185">Reference proteome</keyword>
<proteinExistence type="predicted"/>
<feature type="domain" description="Alpha-L-rhamnosidase six-hairpin glycosidase" evidence="6">
    <location>
        <begin position="405"/>
        <end position="749"/>
    </location>
</feature>
<evidence type="ECO:0000259" key="7">
    <source>
        <dbReference type="Pfam" id="PF17390"/>
    </source>
</evidence>
<sequence length="912" mass="99235">MTATTAGPVRFEHRDDPLGLGTATPRLSWQVRTDEPEWTQTAYELDLDGVVVRVDSAEQVLVPWPFEPLASRARATVRVRVASGDDWSPWSEPSTVETGLLSPSDWSARFVSPVKLGGIGAPAPILSHTVTLRPDIVSARLYATAHGVYEARLNGERVGDEVLAPGWTSYRKRLRYQTHDVTSLLREGPNNIDVLLGNGWYRGRLAWAGKRAHYGDRLALLAQLEVTYADGSIEVFGTDEQWTAHNSGVLADDLYDGQHTDMRGTESTVDAVEVVDGDLGRLVAPEGPPVRATEVLPALKVWQSPSGRTLVDFGQNVVGWVRLHLRNTRSGQEVVVRHAEVLEHGELGVRPLRSAKATDTYVLDDAAEVVVEPNLTFHGFRYAEITGAEVAAEDLAAVVVGTDLRRTGWFTCSEPELEQFHRNVVWGMRGNFLDVPTDCPQRDERLGWTGDIQVFAPTAGFLFDTAGFLSTWLADLAAEQQDDGSVPFVVPDVLYGESPTATAWGDAATVVPWVLYRRNGDTGVLARQFDSMRAWVDKISSLTTDGVWAGGFQFGDWLDPTAPPENPFAAQADSDVVATAYLVRSAEIVAETARVLGRDAEHYEKLAADTRDAFVRHYVTEAGRVLSDAPTVYALALEWDLLPTAAQRAHAAEQLADLVRANGFRIGTGFVGTPLITDALTSAGRPDLAYRLLLERGCPSWLYPVTMGATTIWERWDSMLPDGSINPGEMTSFNHYALGAVADWMHRSIAGLAPAAPGYRRITVRPRPDAALTHASARHETPYGMASVAWLREGGEFTVDAEIPPGTAAEVHLPGREPVEVRHGRHHWTVPDPVTPRPAPVTVRDLLDHPELWPKAVALLAELGLGEDSARLAAEAAPFLHLPAAELASKLAMKDPSRDGAAAEAALAALLG</sequence>
<gene>
    <name evidence="8" type="ORF">A4R43_03830</name>
</gene>
<protein>
    <recommendedName>
        <fullName evidence="2">alpha-L-rhamnosidase</fullName>
        <ecNumber evidence="2">3.2.1.40</ecNumber>
    </recommendedName>
</protein>
<dbReference type="Gene3D" id="1.50.10.10">
    <property type="match status" value="1"/>
</dbReference>
<dbReference type="EC" id="3.2.1.40" evidence="2"/>
<dbReference type="KEGG" id="aab:A4R43_03830"/>
<dbReference type="GO" id="GO:0005975">
    <property type="term" value="P:carbohydrate metabolic process"/>
    <property type="evidence" value="ECO:0007669"/>
    <property type="project" value="InterPro"/>
</dbReference>
<dbReference type="Pfam" id="PF25788">
    <property type="entry name" value="Ig_Rha78A_N"/>
    <property type="match status" value="1"/>
</dbReference>
<dbReference type="Gene3D" id="2.60.420.10">
    <property type="entry name" value="Maltose phosphorylase, domain 3"/>
    <property type="match status" value="1"/>
</dbReference>
<dbReference type="Pfam" id="PF17389">
    <property type="entry name" value="Bac_rhamnosid6H"/>
    <property type="match status" value="1"/>
</dbReference>
<dbReference type="SUPFAM" id="SSF48208">
    <property type="entry name" value="Six-hairpin glycosidases"/>
    <property type="match status" value="1"/>
</dbReference>
<dbReference type="OrthoDB" id="9761045at2"/>
<dbReference type="RefSeq" id="WP_113691027.1">
    <property type="nucleotide sequence ID" value="NZ_CP015163.1"/>
</dbReference>
<dbReference type="AlphaFoldDB" id="A0A344L134"/>
<dbReference type="Pfam" id="PF05592">
    <property type="entry name" value="Bac_rhamnosid"/>
    <property type="match status" value="1"/>
</dbReference>
<dbReference type="PANTHER" id="PTHR33307:SF6">
    <property type="entry name" value="ALPHA-RHAMNOSIDASE (EUROFUNG)-RELATED"/>
    <property type="match status" value="1"/>
</dbReference>
<feature type="domain" description="Alpha-L-rhamnosidase concanavalin-like" evidence="4">
    <location>
        <begin position="304"/>
        <end position="400"/>
    </location>
</feature>
<evidence type="ECO:0000256" key="1">
    <source>
        <dbReference type="ARBA" id="ARBA00001445"/>
    </source>
</evidence>
<dbReference type="Gene3D" id="2.60.40.10">
    <property type="entry name" value="Immunoglobulins"/>
    <property type="match status" value="1"/>
</dbReference>
<accession>A0A344L134</accession>
<evidence type="ECO:0000259" key="5">
    <source>
        <dbReference type="Pfam" id="PF08531"/>
    </source>
</evidence>
<comment type="catalytic activity">
    <reaction evidence="1">
        <text>Hydrolysis of terminal non-reducing alpha-L-rhamnose residues in alpha-L-rhamnosides.</text>
        <dbReference type="EC" id="3.2.1.40"/>
    </reaction>
</comment>
<dbReference type="InterPro" id="IPR008928">
    <property type="entry name" value="6-hairpin_glycosidase_sf"/>
</dbReference>
<dbReference type="InterPro" id="IPR035398">
    <property type="entry name" value="Bac_rhamnosid_C"/>
</dbReference>
<dbReference type="InterPro" id="IPR013737">
    <property type="entry name" value="Bac_rhamnosid_N"/>
</dbReference>
<evidence type="ECO:0000259" key="6">
    <source>
        <dbReference type="Pfam" id="PF17389"/>
    </source>
</evidence>
<dbReference type="PIRSF" id="PIRSF010631">
    <property type="entry name" value="A-rhamnsds"/>
    <property type="match status" value="1"/>
</dbReference>
<name>A0A344L134_9PSEU</name>
<evidence type="ECO:0000313" key="9">
    <source>
        <dbReference type="Proteomes" id="UP000250434"/>
    </source>
</evidence>
<evidence type="ECO:0000313" key="8">
    <source>
        <dbReference type="EMBL" id="AXB41758.1"/>
    </source>
</evidence>
<dbReference type="Gene3D" id="2.60.120.260">
    <property type="entry name" value="Galactose-binding domain-like"/>
    <property type="match status" value="2"/>
</dbReference>
<dbReference type="EMBL" id="CP015163">
    <property type="protein sequence ID" value="AXB41758.1"/>
    <property type="molecule type" value="Genomic_DNA"/>
</dbReference>
<dbReference type="InterPro" id="IPR013783">
    <property type="entry name" value="Ig-like_fold"/>
</dbReference>
<evidence type="ECO:0000256" key="2">
    <source>
        <dbReference type="ARBA" id="ARBA00012652"/>
    </source>
</evidence>
<keyword evidence="3" id="KW-0378">Hydrolase</keyword>
<dbReference type="Pfam" id="PF08531">
    <property type="entry name" value="Bac_rhamnosid_N"/>
    <property type="match status" value="1"/>
</dbReference>
<feature type="domain" description="Alpha-L-rhamnosidase C-terminal" evidence="7">
    <location>
        <begin position="751"/>
        <end position="824"/>
    </location>
</feature>
<dbReference type="PANTHER" id="PTHR33307">
    <property type="entry name" value="ALPHA-RHAMNOSIDASE (EUROFUNG)"/>
    <property type="match status" value="1"/>
</dbReference>
<dbReference type="InterPro" id="IPR012341">
    <property type="entry name" value="6hp_glycosidase-like_sf"/>
</dbReference>
<dbReference type="Pfam" id="PF17390">
    <property type="entry name" value="Bac_rhamnosid_C"/>
    <property type="match status" value="1"/>
</dbReference>
<evidence type="ECO:0000256" key="3">
    <source>
        <dbReference type="ARBA" id="ARBA00022801"/>
    </source>
</evidence>
<dbReference type="InterPro" id="IPR008902">
    <property type="entry name" value="Rhamnosid_concanavalin"/>
</dbReference>
<evidence type="ECO:0000259" key="4">
    <source>
        <dbReference type="Pfam" id="PF05592"/>
    </source>
</evidence>
<dbReference type="InterPro" id="IPR035396">
    <property type="entry name" value="Bac_rhamnosid6H"/>
</dbReference>
<feature type="domain" description="Bacterial alpha-L-rhamnosidase N-terminal" evidence="5">
    <location>
        <begin position="136"/>
        <end position="294"/>
    </location>
</feature>
<dbReference type="InterPro" id="IPR016007">
    <property type="entry name" value="Alpha_rhamnosid"/>
</dbReference>
<reference evidence="8 9" key="1">
    <citation type="submission" date="2016-04" db="EMBL/GenBank/DDBJ databases">
        <title>Complete genome sequence and analysis of deep-sea sediment isolate, Amycolatopsis sp. WP1.</title>
        <authorList>
            <person name="Wang H."/>
            <person name="Chen S."/>
            <person name="Wu Q."/>
        </authorList>
    </citation>
    <scope>NUCLEOTIDE SEQUENCE [LARGE SCALE GENOMIC DNA]</scope>
    <source>
        <strain evidence="8 9">WP1</strain>
    </source>
</reference>
<organism evidence="8 9">
    <name type="scientific">Amycolatopsis albispora</name>
    <dbReference type="NCBI Taxonomy" id="1804986"/>
    <lineage>
        <taxon>Bacteria</taxon>
        <taxon>Bacillati</taxon>
        <taxon>Actinomycetota</taxon>
        <taxon>Actinomycetes</taxon>
        <taxon>Pseudonocardiales</taxon>
        <taxon>Pseudonocardiaceae</taxon>
        <taxon>Amycolatopsis</taxon>
    </lineage>
</organism>